<reference evidence="2" key="1">
    <citation type="submission" date="2015-07" db="EMBL/GenBank/DDBJ databases">
        <title>Fjat-10053 dsm26.</title>
        <authorList>
            <person name="Liu B."/>
            <person name="Wang J."/>
            <person name="Zhu Y."/>
            <person name="Liu G."/>
            <person name="Chen Q."/>
            <person name="Chen Z."/>
            <person name="Lan J."/>
            <person name="Che J."/>
            <person name="Ge C."/>
            <person name="Shi H."/>
            <person name="Pan Z."/>
            <person name="Liu X."/>
        </authorList>
    </citation>
    <scope>NUCLEOTIDE SEQUENCE [LARGE SCALE GENOMIC DNA]</scope>
    <source>
        <strain evidence="2">DSM 26</strain>
    </source>
</reference>
<evidence type="ECO:0008006" key="3">
    <source>
        <dbReference type="Google" id="ProtNLM"/>
    </source>
</evidence>
<dbReference type="EMBL" id="LGTO01000007">
    <property type="protein sequence ID" value="KNE18799.1"/>
    <property type="molecule type" value="Genomic_DNA"/>
</dbReference>
<evidence type="ECO:0000313" key="1">
    <source>
        <dbReference type="EMBL" id="KNE18799.1"/>
    </source>
</evidence>
<keyword evidence="2" id="KW-1185">Reference proteome</keyword>
<proteinExistence type="predicted"/>
<evidence type="ECO:0000313" key="2">
    <source>
        <dbReference type="Proteomes" id="UP000036780"/>
    </source>
</evidence>
<comment type="caution">
    <text evidence="1">The sequence shown here is derived from an EMBL/GenBank/DDBJ whole genome shotgun (WGS) entry which is preliminary data.</text>
</comment>
<dbReference type="AlphaFoldDB" id="A0A0L0QJU2"/>
<name>A0A0L0QJU2_VIRPA</name>
<protein>
    <recommendedName>
        <fullName evidence="3">Transposase IS204/IS1001/IS1096/IS1165 zinc-finger domain-containing protein</fullName>
    </recommendedName>
</protein>
<organism evidence="1 2">
    <name type="scientific">Virgibacillus pantothenticus</name>
    <dbReference type="NCBI Taxonomy" id="1473"/>
    <lineage>
        <taxon>Bacteria</taxon>
        <taxon>Bacillati</taxon>
        <taxon>Bacillota</taxon>
        <taxon>Bacilli</taxon>
        <taxon>Bacillales</taxon>
        <taxon>Bacillaceae</taxon>
        <taxon>Virgibacillus</taxon>
    </lineage>
</organism>
<dbReference type="PATRIC" id="fig|1473.5.peg.344"/>
<accession>A0A0L0QJU2</accession>
<dbReference type="Proteomes" id="UP000036780">
    <property type="component" value="Unassembled WGS sequence"/>
</dbReference>
<sequence length="123" mass="14527">MPMHRKMQKNTLTPLSFDNLELQTQKVKERERVQYHLIIDLLGIKDKQVEVWDIKEEPATWLVELYTKVKKQTCPSCKAKTKRVHSYRKQLIQGSNLSVFIIRFSDGRQKSSNHLCILLTMDI</sequence>
<gene>
    <name evidence="1" type="ORF">AFK71_09375</name>
</gene>